<proteinExistence type="predicted"/>
<dbReference type="PANTHER" id="PTHR35810">
    <property type="entry name" value="CYTOPLASMIC PROTEIN-RELATED"/>
    <property type="match status" value="1"/>
</dbReference>
<dbReference type="RefSeq" id="WP_350343978.1">
    <property type="nucleotide sequence ID" value="NZ_CP158367.1"/>
</dbReference>
<protein>
    <recommendedName>
        <fullName evidence="2">Virulence protein</fullName>
    </recommendedName>
</protein>
<evidence type="ECO:0000313" key="1">
    <source>
        <dbReference type="EMBL" id="XBX75233.1"/>
    </source>
</evidence>
<evidence type="ECO:0008006" key="2">
    <source>
        <dbReference type="Google" id="ProtNLM"/>
    </source>
</evidence>
<accession>A0AAU7VMM7</accession>
<dbReference type="EMBL" id="CP158367">
    <property type="protein sequence ID" value="XBX75233.1"/>
    <property type="molecule type" value="Genomic_DNA"/>
</dbReference>
<gene>
    <name evidence="1" type="ORF">PRVXT_000343</name>
</gene>
<reference evidence="1" key="1">
    <citation type="journal article" date="2013" name="Extremophiles">
        <title>Proteinivorax tanatarense gen. nov., sp. nov., an anaerobic, haloalkaliphilic, proteolytic bacterium isolated from a decaying algal bloom, and proposal of Proteinivoraceae fam. nov.</title>
        <authorList>
            <person name="Kevbrin V."/>
            <person name="Boltyanskaya Y."/>
            <person name="Zhilina T."/>
            <person name="Kolganova T."/>
            <person name="Lavrentjeva E."/>
            <person name="Kuznetsov B."/>
        </authorList>
    </citation>
    <scope>NUCLEOTIDE SEQUENCE</scope>
    <source>
        <strain evidence="1">Z-910T</strain>
    </source>
</reference>
<organism evidence="1">
    <name type="scientific">Proteinivorax tanatarense</name>
    <dbReference type="NCBI Taxonomy" id="1260629"/>
    <lineage>
        <taxon>Bacteria</taxon>
        <taxon>Bacillati</taxon>
        <taxon>Bacillota</taxon>
        <taxon>Clostridia</taxon>
        <taxon>Eubacteriales</taxon>
        <taxon>Proteinivoracaceae</taxon>
        <taxon>Proteinivorax</taxon>
    </lineage>
</organism>
<reference evidence="1" key="2">
    <citation type="submission" date="2024-06" db="EMBL/GenBank/DDBJ databases">
        <authorList>
            <person name="Petrova K.O."/>
            <person name="Toshchakov S.V."/>
            <person name="Boltjanskaja Y.V."/>
            <person name="Kevbrin V."/>
        </authorList>
    </citation>
    <scope>NUCLEOTIDE SEQUENCE</scope>
    <source>
        <strain evidence="1">Z-910T</strain>
    </source>
</reference>
<sequence>MPNETNMLIYQTEDGSTKIDARLDNGNVWMTQRAIAQLYQTTTQNITIHIIKILEILNEKTCSKKFVIEREEGGRVVQRNVLHYDLDVIFNIALKGQYFEEFNGLMTFINEKGIKKEYITYIPKKEREFGQMLRGILEGVVEIYEQFRVASKYIIDFYVPEAHLAIEYDESHHFKQVEE</sequence>
<name>A0AAU7VMM7_9FIRM</name>
<dbReference type="PANTHER" id="PTHR35810:SF1">
    <property type="entry name" value="CYTOPLASMIC PROTEIN"/>
    <property type="match status" value="1"/>
</dbReference>
<dbReference type="AlphaFoldDB" id="A0AAU7VMM7"/>